<evidence type="ECO:0000256" key="4">
    <source>
        <dbReference type="ARBA" id="ARBA00023004"/>
    </source>
</evidence>
<comment type="similarity">
    <text evidence="1 5">Belongs to the carotenoid oxygenase family.</text>
</comment>
<evidence type="ECO:0000313" key="7">
    <source>
        <dbReference type="Proteomes" id="UP000694257"/>
    </source>
</evidence>
<dbReference type="Pfam" id="PF03055">
    <property type="entry name" value="RPE65"/>
    <property type="match status" value="1"/>
</dbReference>
<comment type="cofactor">
    <cofactor evidence="5">
        <name>Fe(2+)</name>
        <dbReference type="ChEBI" id="CHEBI:29033"/>
    </cofactor>
    <text evidence="5">Binds 1 Fe(2+) ion per subunit.</text>
</comment>
<gene>
    <name evidence="6" type="ORF">KV110_24160</name>
</gene>
<evidence type="ECO:0000313" key="6">
    <source>
        <dbReference type="EMBL" id="QXN88681.1"/>
    </source>
</evidence>
<dbReference type="EC" id="1.13.11.-" evidence="5"/>
<keyword evidence="3 5" id="KW-0560">Oxidoreductase</keyword>
<dbReference type="RefSeq" id="WP_218469564.1">
    <property type="nucleotide sequence ID" value="NZ_BAABJN010000011.1"/>
</dbReference>
<reference evidence="6 7" key="1">
    <citation type="submission" date="2021-07" db="EMBL/GenBank/DDBJ databases">
        <title>Whole Genome Sequence of Nocardia Iowensis.</title>
        <authorList>
            <person name="Lamm A."/>
            <person name="Collins-Fairclough A.M."/>
            <person name="Bunk B."/>
            <person name="Sproer C."/>
        </authorList>
    </citation>
    <scope>NUCLEOTIDE SEQUENCE [LARGE SCALE GENOMIC DNA]</scope>
    <source>
        <strain evidence="6 7">NRRL 5646</strain>
    </source>
</reference>
<keyword evidence="4 5" id="KW-0408">Iron</keyword>
<evidence type="ECO:0000256" key="3">
    <source>
        <dbReference type="ARBA" id="ARBA00023002"/>
    </source>
</evidence>
<proteinExistence type="inferred from homology"/>
<evidence type="ECO:0000256" key="5">
    <source>
        <dbReference type="RuleBase" id="RU364048"/>
    </source>
</evidence>
<evidence type="ECO:0000256" key="1">
    <source>
        <dbReference type="ARBA" id="ARBA00006787"/>
    </source>
</evidence>
<dbReference type="Proteomes" id="UP000694257">
    <property type="component" value="Chromosome"/>
</dbReference>
<sequence length="469" mass="51901">MSLSLTSTTKVHYNRGLLEPIGEELTLTELQVVGAIPPELTGRYFRNGIDPVPEMDPGHAFLCPGMIHGIRLRDGRAEWYRNRYVRTPAFGHKAKLAFDADGNQLHEYAANNTDVKVHAGRILSLSEQTPPYEMSPDLDTVGPWTFGGKLRGNFIAHPKLDPHTGDLHSFGYDMVRPLIDYYVIDAAGELTTDVRFEIEAPTFLHDMALTENYVLVFQTPATYDVRLLDRNPYPIVWNDEHPCRIGLLPRHGSAADIIWLPISPCWIVHTANAYEDAAGHIVVEATRVDAADWDRGWAGLGGLVAHQHTIGPSTELVLEACLYRWTIDPVTYTVREEFVDDRVVEFPAINQHHNTARFRYTYIVGYAGHGRTATSLVKYDHSTGAAQTRDFPPGQVPGEPEFVPAPGAGNEDDGWILSLVTGLDGQPSELAILDAADFTGPAAARIMLPHRVPYGFHGSWIPDSALGIS</sequence>
<dbReference type="InterPro" id="IPR004294">
    <property type="entry name" value="Carotenoid_Oase"/>
</dbReference>
<keyword evidence="2 5" id="KW-0479">Metal-binding</keyword>
<accession>A0ABX8RMQ8</accession>
<dbReference type="EMBL" id="CP078145">
    <property type="protein sequence ID" value="QXN88681.1"/>
    <property type="molecule type" value="Genomic_DNA"/>
</dbReference>
<protein>
    <recommendedName>
        <fullName evidence="5">Dioxygenase</fullName>
        <ecNumber evidence="5">1.13.11.-</ecNumber>
    </recommendedName>
</protein>
<dbReference type="PANTHER" id="PTHR10543:SF89">
    <property type="entry name" value="CAROTENOID 9,10(9',10')-CLEAVAGE DIOXYGENASE 1"/>
    <property type="match status" value="1"/>
</dbReference>
<dbReference type="PANTHER" id="PTHR10543">
    <property type="entry name" value="BETA-CAROTENE DIOXYGENASE"/>
    <property type="match status" value="1"/>
</dbReference>
<evidence type="ECO:0000256" key="2">
    <source>
        <dbReference type="ARBA" id="ARBA00022723"/>
    </source>
</evidence>
<keyword evidence="7" id="KW-1185">Reference proteome</keyword>
<organism evidence="6 7">
    <name type="scientific">Nocardia iowensis</name>
    <dbReference type="NCBI Taxonomy" id="204891"/>
    <lineage>
        <taxon>Bacteria</taxon>
        <taxon>Bacillati</taxon>
        <taxon>Actinomycetota</taxon>
        <taxon>Actinomycetes</taxon>
        <taxon>Mycobacteriales</taxon>
        <taxon>Nocardiaceae</taxon>
        <taxon>Nocardia</taxon>
    </lineage>
</organism>
<keyword evidence="5" id="KW-0223">Dioxygenase</keyword>
<name>A0ABX8RMQ8_NOCIO</name>